<dbReference type="Proteomes" id="UP001140206">
    <property type="component" value="Chromosome 5"/>
</dbReference>
<feature type="region of interest" description="Disordered" evidence="1">
    <location>
        <begin position="1"/>
        <end position="22"/>
    </location>
</feature>
<dbReference type="PROSITE" id="PS50090">
    <property type="entry name" value="MYB_LIKE"/>
    <property type="match status" value="1"/>
</dbReference>
<evidence type="ECO:0000313" key="3">
    <source>
        <dbReference type="EMBL" id="KAJ4755128.1"/>
    </source>
</evidence>
<feature type="region of interest" description="Disordered" evidence="1">
    <location>
        <begin position="198"/>
        <end position="268"/>
    </location>
</feature>
<sequence>MDQSEECMTNKQKGKRKQNWSGDQTKLMLHLIREEQVSGRVAGSGTFTKQFWKKLATVLSSQSEPERQGEECKTRWKTLKQDFSEYKQCRERTGWGWCATKRVPVGPEDEWEELKMSNSKLYKCKTKPFDWYSQMLEIVGGNVANGSSAAAYNPGVPLEDLMDLSDSSGSNRDIGQDLNEVNMDAVRAQWGTKISMLGGDFDDEINMQQSPLPRSGAASRTSSSKRVLEQSDGVECDDPANKKSLGNKNKCDDPTSKKSLGACIENKP</sequence>
<organism evidence="3 4">
    <name type="scientific">Rhynchospora pubera</name>
    <dbReference type="NCBI Taxonomy" id="906938"/>
    <lineage>
        <taxon>Eukaryota</taxon>
        <taxon>Viridiplantae</taxon>
        <taxon>Streptophyta</taxon>
        <taxon>Embryophyta</taxon>
        <taxon>Tracheophyta</taxon>
        <taxon>Spermatophyta</taxon>
        <taxon>Magnoliopsida</taxon>
        <taxon>Liliopsida</taxon>
        <taxon>Poales</taxon>
        <taxon>Cyperaceae</taxon>
        <taxon>Cyperoideae</taxon>
        <taxon>Rhynchosporeae</taxon>
        <taxon>Rhynchospora</taxon>
    </lineage>
</organism>
<keyword evidence="3" id="KW-0238">DNA-binding</keyword>
<accession>A0AAV8CGY6</accession>
<gene>
    <name evidence="3" type="ORF">LUZ62_089533</name>
</gene>
<dbReference type="GO" id="GO:0003677">
    <property type="term" value="F:DNA binding"/>
    <property type="evidence" value="ECO:0007669"/>
    <property type="project" value="UniProtKB-KW"/>
</dbReference>
<dbReference type="Pfam" id="PF12776">
    <property type="entry name" value="Myb_DNA-bind_3"/>
    <property type="match status" value="1"/>
</dbReference>
<name>A0AAV8CGY6_9POAL</name>
<keyword evidence="4" id="KW-1185">Reference proteome</keyword>
<dbReference type="InterPro" id="IPR001005">
    <property type="entry name" value="SANT/Myb"/>
</dbReference>
<protein>
    <submittedName>
        <fullName evidence="3">Myb/SANT-like DNA-binding domain protein</fullName>
    </submittedName>
</protein>
<dbReference type="AlphaFoldDB" id="A0AAV8CGY6"/>
<evidence type="ECO:0000313" key="4">
    <source>
        <dbReference type="Proteomes" id="UP001140206"/>
    </source>
</evidence>
<feature type="domain" description="Myb-like" evidence="2">
    <location>
        <begin position="12"/>
        <end position="80"/>
    </location>
</feature>
<evidence type="ECO:0000256" key="1">
    <source>
        <dbReference type="SAM" id="MobiDB-lite"/>
    </source>
</evidence>
<dbReference type="Gene3D" id="1.10.10.60">
    <property type="entry name" value="Homeodomain-like"/>
    <property type="match status" value="1"/>
</dbReference>
<proteinExistence type="predicted"/>
<feature type="compositionally biased region" description="Polar residues" evidence="1">
    <location>
        <begin position="206"/>
        <end position="225"/>
    </location>
</feature>
<evidence type="ECO:0000259" key="2">
    <source>
        <dbReference type="PROSITE" id="PS50090"/>
    </source>
</evidence>
<dbReference type="EMBL" id="JAMFTS010000005">
    <property type="protein sequence ID" value="KAJ4755128.1"/>
    <property type="molecule type" value="Genomic_DNA"/>
</dbReference>
<reference evidence="3" key="1">
    <citation type="submission" date="2022-08" db="EMBL/GenBank/DDBJ databases">
        <authorList>
            <person name="Marques A."/>
        </authorList>
    </citation>
    <scope>NUCLEOTIDE SEQUENCE</scope>
    <source>
        <strain evidence="3">RhyPub2mFocal</strain>
        <tissue evidence="3">Leaves</tissue>
    </source>
</reference>
<comment type="caution">
    <text evidence="3">The sequence shown here is derived from an EMBL/GenBank/DDBJ whole genome shotgun (WGS) entry which is preliminary data.</text>
</comment>
<dbReference type="InterPro" id="IPR024752">
    <property type="entry name" value="Myb/SANT-like_dom"/>
</dbReference>
<dbReference type="PANTHER" id="PTHR46929:SF3">
    <property type="entry name" value="MYB_SANT-LIKE DOMAIN-CONTAINING PROTEIN"/>
    <property type="match status" value="1"/>
</dbReference>
<dbReference type="PANTHER" id="PTHR46929">
    <property type="entry name" value="EXPRESSED PROTEIN"/>
    <property type="match status" value="1"/>
</dbReference>
<feature type="compositionally biased region" description="Polar residues" evidence="1">
    <location>
        <begin position="1"/>
        <end position="11"/>
    </location>
</feature>